<sequence>MLLCQVNYQHSIMRYNNCNINNQNKLLQIDIMDKNFCYEIIGINT</sequence>
<comment type="caution">
    <text evidence="1">The sequence shown here is derived from an EMBL/GenBank/DDBJ whole genome shotgun (WGS) entry which is preliminary data.</text>
</comment>
<protein>
    <submittedName>
        <fullName evidence="1">Uncharacterized protein</fullName>
    </submittedName>
</protein>
<keyword evidence="2" id="KW-1185">Reference proteome</keyword>
<gene>
    <name evidence="1" type="ORF">POCTA_138.1.T1180003</name>
</gene>
<dbReference type="AlphaFoldDB" id="A0A8S1XDF1"/>
<proteinExistence type="predicted"/>
<evidence type="ECO:0000313" key="1">
    <source>
        <dbReference type="EMBL" id="CAD8198822.1"/>
    </source>
</evidence>
<accession>A0A8S1XDF1</accession>
<name>A0A8S1XDF1_PAROT</name>
<reference evidence="1" key="1">
    <citation type="submission" date="2021-01" db="EMBL/GenBank/DDBJ databases">
        <authorList>
            <consortium name="Genoscope - CEA"/>
            <person name="William W."/>
        </authorList>
    </citation>
    <scope>NUCLEOTIDE SEQUENCE</scope>
</reference>
<evidence type="ECO:0000313" key="2">
    <source>
        <dbReference type="Proteomes" id="UP000683925"/>
    </source>
</evidence>
<organism evidence="1 2">
    <name type="scientific">Paramecium octaurelia</name>
    <dbReference type="NCBI Taxonomy" id="43137"/>
    <lineage>
        <taxon>Eukaryota</taxon>
        <taxon>Sar</taxon>
        <taxon>Alveolata</taxon>
        <taxon>Ciliophora</taxon>
        <taxon>Intramacronucleata</taxon>
        <taxon>Oligohymenophorea</taxon>
        <taxon>Peniculida</taxon>
        <taxon>Parameciidae</taxon>
        <taxon>Paramecium</taxon>
    </lineage>
</organism>
<dbReference type="EMBL" id="CAJJDP010000118">
    <property type="protein sequence ID" value="CAD8198822.1"/>
    <property type="molecule type" value="Genomic_DNA"/>
</dbReference>
<dbReference type="Proteomes" id="UP000683925">
    <property type="component" value="Unassembled WGS sequence"/>
</dbReference>